<sequence>MIKVSEEQYPIIKQFISRAPTFVYSILDRMIEGAVYSDTAAFQTLLFHTKSGIYYVYGNENKTSIDYQLAYCLQQAIEQQKRFTLFSYSEQWNTKIEHLHLMKIFIIIERSMGNVITKSNLLLNP</sequence>
<dbReference type="GO" id="GO:0016740">
    <property type="term" value="F:transferase activity"/>
    <property type="evidence" value="ECO:0007669"/>
    <property type="project" value="UniProtKB-KW"/>
</dbReference>
<protein>
    <submittedName>
        <fullName evidence="1">Putative acetyltransferase</fullName>
    </submittedName>
</protein>
<accession>A0A2X0XQJ1</accession>
<dbReference type="RefSeq" id="WP_233436314.1">
    <property type="nucleotide sequence ID" value="NZ_UAQE01000001.1"/>
</dbReference>
<organism evidence="1 2">
    <name type="scientific">Lysinibacillus capsici</name>
    <dbReference type="NCBI Taxonomy" id="2115968"/>
    <lineage>
        <taxon>Bacteria</taxon>
        <taxon>Bacillati</taxon>
        <taxon>Bacillota</taxon>
        <taxon>Bacilli</taxon>
        <taxon>Bacillales</taxon>
        <taxon>Bacillaceae</taxon>
        <taxon>Lysinibacillus</taxon>
    </lineage>
</organism>
<dbReference type="AlphaFoldDB" id="A0A2X0XQJ1"/>
<keyword evidence="1" id="KW-0808">Transferase</keyword>
<evidence type="ECO:0000313" key="2">
    <source>
        <dbReference type="Proteomes" id="UP000251431"/>
    </source>
</evidence>
<dbReference type="Proteomes" id="UP000251431">
    <property type="component" value="Unassembled WGS sequence"/>
</dbReference>
<reference evidence="1 2" key="1">
    <citation type="submission" date="2018-06" db="EMBL/GenBank/DDBJ databases">
        <authorList>
            <consortium name="Pathogen Informatics"/>
            <person name="Doyle S."/>
        </authorList>
    </citation>
    <scope>NUCLEOTIDE SEQUENCE [LARGE SCALE GENOMIC DNA]</scope>
    <source>
        <strain evidence="1 2">NCTC7582</strain>
    </source>
</reference>
<evidence type="ECO:0000313" key="1">
    <source>
        <dbReference type="EMBL" id="SPU00076.1"/>
    </source>
</evidence>
<dbReference type="EMBL" id="UAQE01000001">
    <property type="protein sequence ID" value="SPU00076.1"/>
    <property type="molecule type" value="Genomic_DNA"/>
</dbReference>
<gene>
    <name evidence="1" type="ORF">NCTC7582_02957</name>
</gene>
<proteinExistence type="predicted"/>
<name>A0A2X0XQJ1_9BACI</name>